<sequence length="211" mass="24219">MAGLRAPRAGSAREQQIKVEKSFDPEEAVKCLVWIREVTGENIPVEDVIDSKHKVVEFFYKSLKDGFLLTKLVNAIVPDDMQINTKTLTYKKSNNDAFEMARERARIEQFAYKCQEFGVHESNTFQTDSLYERTNMPQVCAAIRALGIEAESRPSYTGVRMWPKKSEINRRTFTEEQLKMGESVINLQMGTNRFATQSGMNFGKKRMITKD</sequence>
<proteinExistence type="inferred from homology"/>
<accession>A0A0B7B4M2</accession>
<dbReference type="InterPro" id="IPR003096">
    <property type="entry name" value="SM22_calponin"/>
</dbReference>
<dbReference type="GO" id="GO:0007015">
    <property type="term" value="P:actin filament organization"/>
    <property type="evidence" value="ECO:0007669"/>
    <property type="project" value="TreeGrafter"/>
</dbReference>
<dbReference type="AlphaFoldDB" id="A0A0B7B4M2"/>
<dbReference type="InterPro" id="IPR001715">
    <property type="entry name" value="CH_dom"/>
</dbReference>
<dbReference type="PROSITE" id="PS50021">
    <property type="entry name" value="CH"/>
    <property type="match status" value="1"/>
</dbReference>
<evidence type="ECO:0000313" key="4">
    <source>
        <dbReference type="EMBL" id="CEK88304.1"/>
    </source>
</evidence>
<dbReference type="SMART" id="SM00033">
    <property type="entry name" value="CH"/>
    <property type="match status" value="1"/>
</dbReference>
<gene>
    <name evidence="4" type="primary">ORF164532</name>
</gene>
<reference evidence="4" key="1">
    <citation type="submission" date="2014-12" db="EMBL/GenBank/DDBJ databases">
        <title>Insight into the proteome of Arion vulgaris.</title>
        <authorList>
            <person name="Aradska J."/>
            <person name="Bulat T."/>
            <person name="Smidak R."/>
            <person name="Sarate P."/>
            <person name="Gangsoo J."/>
            <person name="Sialana F."/>
            <person name="Bilban M."/>
            <person name="Lubec G."/>
        </authorList>
    </citation>
    <scope>NUCLEOTIDE SEQUENCE</scope>
    <source>
        <tissue evidence="4">Skin</tissue>
    </source>
</reference>
<dbReference type="PANTHER" id="PTHR47385:SF14">
    <property type="entry name" value="TRANSGELIN"/>
    <property type="match status" value="1"/>
</dbReference>
<name>A0A0B7B4M2_9EUPU</name>
<comment type="similarity">
    <text evidence="1 2">Belongs to the calponin family.</text>
</comment>
<dbReference type="GO" id="GO:0015629">
    <property type="term" value="C:actin cytoskeleton"/>
    <property type="evidence" value="ECO:0007669"/>
    <property type="project" value="TreeGrafter"/>
</dbReference>
<feature type="domain" description="Calponin-homology (CH)" evidence="3">
    <location>
        <begin position="25"/>
        <end position="151"/>
    </location>
</feature>
<dbReference type="PANTHER" id="PTHR47385">
    <property type="entry name" value="CALPONIN"/>
    <property type="match status" value="1"/>
</dbReference>
<dbReference type="EMBL" id="HACG01041439">
    <property type="protein sequence ID" value="CEK88304.1"/>
    <property type="molecule type" value="Transcribed_RNA"/>
</dbReference>
<organism evidence="4">
    <name type="scientific">Arion vulgaris</name>
    <dbReference type="NCBI Taxonomy" id="1028688"/>
    <lineage>
        <taxon>Eukaryota</taxon>
        <taxon>Metazoa</taxon>
        <taxon>Spiralia</taxon>
        <taxon>Lophotrochozoa</taxon>
        <taxon>Mollusca</taxon>
        <taxon>Gastropoda</taxon>
        <taxon>Heterobranchia</taxon>
        <taxon>Euthyneura</taxon>
        <taxon>Panpulmonata</taxon>
        <taxon>Eupulmonata</taxon>
        <taxon>Stylommatophora</taxon>
        <taxon>Helicina</taxon>
        <taxon>Arionoidea</taxon>
        <taxon>Arionidae</taxon>
        <taxon>Arion</taxon>
    </lineage>
</organism>
<dbReference type="InterPro" id="IPR036872">
    <property type="entry name" value="CH_dom_sf"/>
</dbReference>
<dbReference type="SUPFAM" id="SSF47576">
    <property type="entry name" value="Calponin-homology domain, CH-domain"/>
    <property type="match status" value="1"/>
</dbReference>
<dbReference type="GO" id="GO:0051015">
    <property type="term" value="F:actin filament binding"/>
    <property type="evidence" value="ECO:0007669"/>
    <property type="project" value="TreeGrafter"/>
</dbReference>
<evidence type="ECO:0000259" key="3">
    <source>
        <dbReference type="PROSITE" id="PS50021"/>
    </source>
</evidence>
<dbReference type="Gene3D" id="1.10.418.10">
    <property type="entry name" value="Calponin-like domain"/>
    <property type="match status" value="1"/>
</dbReference>
<dbReference type="PROSITE" id="PS51122">
    <property type="entry name" value="CALPONIN_2"/>
    <property type="match status" value="1"/>
</dbReference>
<evidence type="ECO:0000256" key="1">
    <source>
        <dbReference type="ARBA" id="ARBA00009631"/>
    </source>
</evidence>
<protein>
    <recommendedName>
        <fullName evidence="2">Transgelin</fullName>
    </recommendedName>
</protein>
<dbReference type="InterPro" id="IPR000557">
    <property type="entry name" value="Calponin_repeat"/>
</dbReference>
<dbReference type="Pfam" id="PF00402">
    <property type="entry name" value="Calponin"/>
    <property type="match status" value="1"/>
</dbReference>
<dbReference type="Pfam" id="PF00307">
    <property type="entry name" value="CH"/>
    <property type="match status" value="1"/>
</dbReference>
<evidence type="ECO:0000256" key="2">
    <source>
        <dbReference type="RuleBase" id="RU361224"/>
    </source>
</evidence>
<dbReference type="InterPro" id="IPR050606">
    <property type="entry name" value="Calponin-like"/>
</dbReference>
<dbReference type="PROSITE" id="PS01052">
    <property type="entry name" value="CALPONIN_1"/>
    <property type="match status" value="1"/>
</dbReference>
<dbReference type="PRINTS" id="PR00888">
    <property type="entry name" value="SM22CALPONIN"/>
</dbReference>